<feature type="compositionally biased region" description="Basic residues" evidence="9">
    <location>
        <begin position="769"/>
        <end position="780"/>
    </location>
</feature>
<dbReference type="InterPro" id="IPR022966">
    <property type="entry name" value="RNase_II/R_CS"/>
</dbReference>
<dbReference type="InterPro" id="IPR003029">
    <property type="entry name" value="S1_domain"/>
</dbReference>
<keyword evidence="6 8" id="KW-0269">Exonuclease</keyword>
<evidence type="ECO:0000256" key="9">
    <source>
        <dbReference type="SAM" id="MobiDB-lite"/>
    </source>
</evidence>
<proteinExistence type="inferred from homology"/>
<dbReference type="PANTHER" id="PTHR23355:SF9">
    <property type="entry name" value="DIS3-LIKE EXONUCLEASE 2"/>
    <property type="match status" value="1"/>
</dbReference>
<dbReference type="PROSITE" id="PS50126">
    <property type="entry name" value="S1"/>
    <property type="match status" value="1"/>
</dbReference>
<evidence type="ECO:0000256" key="3">
    <source>
        <dbReference type="ARBA" id="ARBA00022490"/>
    </source>
</evidence>
<comment type="function">
    <text evidence="8">3'-5' exoribonuclease that releases 5'-nucleoside monophosphates and is involved in maturation of structured RNAs.</text>
</comment>
<dbReference type="Pfam" id="PF08206">
    <property type="entry name" value="OB_RNB"/>
    <property type="match status" value="1"/>
</dbReference>
<dbReference type="GO" id="GO:0005829">
    <property type="term" value="C:cytosol"/>
    <property type="evidence" value="ECO:0007669"/>
    <property type="project" value="UniProtKB-ARBA"/>
</dbReference>
<evidence type="ECO:0000256" key="7">
    <source>
        <dbReference type="ARBA" id="ARBA00022884"/>
    </source>
</evidence>
<dbReference type="Proteomes" id="UP000463939">
    <property type="component" value="Chromosome"/>
</dbReference>
<dbReference type="FunFam" id="2.40.50.140:FF:000213">
    <property type="entry name" value="Ribonuclease R"/>
    <property type="match status" value="1"/>
</dbReference>
<dbReference type="GO" id="GO:0008859">
    <property type="term" value="F:exoribonuclease II activity"/>
    <property type="evidence" value="ECO:0007669"/>
    <property type="project" value="UniProtKB-UniRule"/>
</dbReference>
<dbReference type="InterPro" id="IPR012340">
    <property type="entry name" value="NA-bd_OB-fold"/>
</dbReference>
<evidence type="ECO:0000256" key="8">
    <source>
        <dbReference type="HAMAP-Rule" id="MF_01895"/>
    </source>
</evidence>
<dbReference type="Gene3D" id="2.40.50.140">
    <property type="entry name" value="Nucleic acid-binding proteins"/>
    <property type="match status" value="2"/>
</dbReference>
<dbReference type="InterPro" id="IPR004476">
    <property type="entry name" value="RNase_II/RNase_R"/>
</dbReference>
<gene>
    <name evidence="8 11" type="primary">rnr</name>
    <name evidence="11" type="ORF">SFSGTM_07200</name>
</gene>
<dbReference type="Pfam" id="PF00773">
    <property type="entry name" value="RNB"/>
    <property type="match status" value="1"/>
</dbReference>
<dbReference type="NCBIfam" id="TIGR00358">
    <property type="entry name" value="3_prime_RNase"/>
    <property type="match status" value="1"/>
</dbReference>
<dbReference type="KEGG" id="sniv:SFSGTM_07200"/>
<dbReference type="Pfam" id="PF00575">
    <property type="entry name" value="S1"/>
    <property type="match status" value="1"/>
</dbReference>
<reference evidence="12" key="1">
    <citation type="submission" date="2019-11" db="EMBL/GenBank/DDBJ databases">
        <title>Isolation and characterization of a novel species in the genus Sulfuriferula.</title>
        <authorList>
            <person name="Mochizuki J."/>
            <person name="Kojima H."/>
            <person name="Fukui M."/>
        </authorList>
    </citation>
    <scope>NUCLEOTIDE SEQUENCE [LARGE SCALE GENOMIC DNA]</scope>
    <source>
        <strain evidence="12">SGTM</strain>
    </source>
</reference>
<evidence type="ECO:0000313" key="12">
    <source>
        <dbReference type="Proteomes" id="UP000463939"/>
    </source>
</evidence>
<feature type="region of interest" description="Disordered" evidence="9">
    <location>
        <begin position="740"/>
        <end position="780"/>
    </location>
</feature>
<dbReference type="EMBL" id="AP021881">
    <property type="protein sequence ID" value="BBP00012.1"/>
    <property type="molecule type" value="Genomic_DNA"/>
</dbReference>
<comment type="similarity">
    <text evidence="8">Belongs to the RNR ribonuclease family. RNase R subfamily.</text>
</comment>
<sequence>MKTNTPPKTPSTKKTKKTALRWQDPHLERERERYDNPLPSREFIMEVLQQHGAPLLADELAQLLGIVPEETDLFSRRLRAMERDGELMQNRKGDLCVVDKLDLIKGRIIGHPDGFGFMHPEDESDDLFLSPREMQKVMHGDRVMGREIGADRRGRREGKIVEVLERANTHIVGRLIIEHGIMLVAPENKRITQDILIPAGNQGKAKAGEVVNVELIDQIAKNSKPVGRVVEILGSYTDPGMEIEIALRKHSLPYIFPDTVEAIAKKLPKKVLKKDHEGREDIRHLPLVTIDGETARDFDDAVYCEPQGKGFRLIVAIADVSHYVAPGDPLDVEAYSRGNSVYFPRRVIPMLPEELSNGLCSLNPEVERLCMVCDMQITATGSVKSYRFYPAVMYSHARLTYNQVWDWLQHPENAEEKSHLLPQLNNLNTLFKVLLKARGIRGAIDFETTETQMIFNDEKKIDRIVAVTRNDAHRIIEECMLSANVCASDLLKKNKHPCLYRIHEGPTPEKLTALREFLSEFGMGLGGGDTPTAKDYAKLLLQIKPRPDAQLLQTVMLRSLQQAVYSPDNVGHFGLAYEAYTHFTSPIRRYPDLLVHRSIKAVLQGQKYVPGNWVELGGHCSMTERRADDATRDVEAWLKCYYMQDRVGEEFVGTIASVTGFGLFVALDDIYVEGLVHISELGSDYFHFDKTRHQILGERTGVRYRLGDRVQVKIVRVSLDTTRIDFSLITADSGTAKAVTATKTKTTKKATQSKRAAVKSTPPAATPAKKPRRRKTNKPG</sequence>
<dbReference type="CDD" id="cd04471">
    <property type="entry name" value="S1_RNase_R"/>
    <property type="match status" value="1"/>
</dbReference>
<keyword evidence="5 8" id="KW-0378">Hydrolase</keyword>
<dbReference type="SUPFAM" id="SSF50249">
    <property type="entry name" value="Nucleic acid-binding proteins"/>
    <property type="match status" value="4"/>
</dbReference>
<comment type="catalytic activity">
    <reaction evidence="1 8">
        <text>Exonucleolytic cleavage in the 3'- to 5'-direction to yield nucleoside 5'-phosphates.</text>
        <dbReference type="EC" id="3.1.13.1"/>
    </reaction>
</comment>
<dbReference type="InterPro" id="IPR011129">
    <property type="entry name" value="CSD"/>
</dbReference>
<dbReference type="GO" id="GO:0003723">
    <property type="term" value="F:RNA binding"/>
    <property type="evidence" value="ECO:0007669"/>
    <property type="project" value="UniProtKB-UniRule"/>
</dbReference>
<evidence type="ECO:0000256" key="6">
    <source>
        <dbReference type="ARBA" id="ARBA00022839"/>
    </source>
</evidence>
<feature type="domain" description="S1 motif" evidence="10">
    <location>
        <begin position="648"/>
        <end position="729"/>
    </location>
</feature>
<dbReference type="PROSITE" id="PS01175">
    <property type="entry name" value="RIBONUCLEASE_II"/>
    <property type="match status" value="1"/>
</dbReference>
<accession>A0A809S862</accession>
<keyword evidence="3 8" id="KW-0963">Cytoplasm</keyword>
<dbReference type="HAMAP" id="MF_01895">
    <property type="entry name" value="RNase_R"/>
    <property type="match status" value="1"/>
</dbReference>
<dbReference type="EC" id="3.1.13.1" evidence="8"/>
<dbReference type="SMART" id="SM00316">
    <property type="entry name" value="S1"/>
    <property type="match status" value="1"/>
</dbReference>
<dbReference type="PANTHER" id="PTHR23355">
    <property type="entry name" value="RIBONUCLEASE"/>
    <property type="match status" value="1"/>
</dbReference>
<keyword evidence="12" id="KW-1185">Reference proteome</keyword>
<keyword evidence="4 8" id="KW-0540">Nuclease</keyword>
<evidence type="ECO:0000256" key="4">
    <source>
        <dbReference type="ARBA" id="ARBA00022722"/>
    </source>
</evidence>
<feature type="compositionally biased region" description="Low complexity" evidence="9">
    <location>
        <begin position="753"/>
        <end position="768"/>
    </location>
</feature>
<dbReference type="SMART" id="SM00357">
    <property type="entry name" value="CSP"/>
    <property type="match status" value="1"/>
</dbReference>
<evidence type="ECO:0000256" key="1">
    <source>
        <dbReference type="ARBA" id="ARBA00001849"/>
    </source>
</evidence>
<protein>
    <recommendedName>
        <fullName evidence="8">Ribonuclease R</fullName>
        <shortName evidence="8">RNase R</shortName>
        <ecNumber evidence="8">3.1.13.1</ecNumber>
    </recommendedName>
</protein>
<feature type="compositionally biased region" description="Low complexity" evidence="9">
    <location>
        <begin position="1"/>
        <end position="10"/>
    </location>
</feature>
<organism evidence="11 12">
    <name type="scientific">Sulfuriferula nivalis</name>
    <dbReference type="NCBI Taxonomy" id="2675298"/>
    <lineage>
        <taxon>Bacteria</taxon>
        <taxon>Pseudomonadati</taxon>
        <taxon>Pseudomonadota</taxon>
        <taxon>Betaproteobacteria</taxon>
        <taxon>Nitrosomonadales</taxon>
        <taxon>Sulfuricellaceae</taxon>
        <taxon>Sulfuriferula</taxon>
    </lineage>
</organism>
<dbReference type="NCBIfam" id="TIGR02063">
    <property type="entry name" value="RNase_R"/>
    <property type="match status" value="1"/>
</dbReference>
<dbReference type="Pfam" id="PF17876">
    <property type="entry name" value="CSD2"/>
    <property type="match status" value="1"/>
</dbReference>
<evidence type="ECO:0000259" key="10">
    <source>
        <dbReference type="PROSITE" id="PS50126"/>
    </source>
</evidence>
<dbReference type="InterPro" id="IPR050180">
    <property type="entry name" value="RNR_Ribonuclease"/>
</dbReference>
<dbReference type="InterPro" id="IPR013223">
    <property type="entry name" value="RNase_B_OB_dom"/>
</dbReference>
<dbReference type="GO" id="GO:0006402">
    <property type="term" value="P:mRNA catabolic process"/>
    <property type="evidence" value="ECO:0007669"/>
    <property type="project" value="TreeGrafter"/>
</dbReference>
<dbReference type="InterPro" id="IPR011805">
    <property type="entry name" value="RNase_R"/>
</dbReference>
<dbReference type="InterPro" id="IPR001900">
    <property type="entry name" value="RNase_II/R"/>
</dbReference>
<dbReference type="AlphaFoldDB" id="A0A809S862"/>
<feature type="compositionally biased region" description="Basic and acidic residues" evidence="9">
    <location>
        <begin position="23"/>
        <end position="32"/>
    </location>
</feature>
<keyword evidence="7 8" id="KW-0694">RNA-binding</keyword>
<dbReference type="SMART" id="SM00955">
    <property type="entry name" value="RNB"/>
    <property type="match status" value="1"/>
</dbReference>
<feature type="region of interest" description="Disordered" evidence="9">
    <location>
        <begin position="1"/>
        <end position="32"/>
    </location>
</feature>
<dbReference type="RefSeq" id="WP_162083986.1">
    <property type="nucleotide sequence ID" value="NZ_AP021881.1"/>
</dbReference>
<evidence type="ECO:0000256" key="5">
    <source>
        <dbReference type="ARBA" id="ARBA00022801"/>
    </source>
</evidence>
<evidence type="ECO:0000313" key="11">
    <source>
        <dbReference type="EMBL" id="BBP00012.1"/>
    </source>
</evidence>
<name>A0A809S862_9PROT</name>
<evidence type="ECO:0000256" key="2">
    <source>
        <dbReference type="ARBA" id="ARBA00004496"/>
    </source>
</evidence>
<dbReference type="InterPro" id="IPR040476">
    <property type="entry name" value="CSD2"/>
</dbReference>
<comment type="subcellular location">
    <subcellularLocation>
        <location evidence="2 8">Cytoplasm</location>
    </subcellularLocation>
</comment>